<proteinExistence type="predicted"/>
<reference evidence="2 3" key="1">
    <citation type="submission" date="2020-08" db="EMBL/GenBank/DDBJ databases">
        <title>Sequencing the genomes of 1000 actinobacteria strains.</title>
        <authorList>
            <person name="Klenk H.-P."/>
        </authorList>
    </citation>
    <scope>NUCLEOTIDE SEQUENCE [LARGE SCALE GENOMIC DNA]</scope>
    <source>
        <strain evidence="2 3">DSM 43023</strain>
    </source>
</reference>
<feature type="region of interest" description="Disordered" evidence="1">
    <location>
        <begin position="1"/>
        <end position="22"/>
    </location>
</feature>
<evidence type="ECO:0000256" key="1">
    <source>
        <dbReference type="SAM" id="MobiDB-lite"/>
    </source>
</evidence>
<dbReference type="Proteomes" id="UP000534286">
    <property type="component" value="Unassembled WGS sequence"/>
</dbReference>
<organism evidence="2 3">
    <name type="scientific">Streptosporangium album</name>
    <dbReference type="NCBI Taxonomy" id="47479"/>
    <lineage>
        <taxon>Bacteria</taxon>
        <taxon>Bacillati</taxon>
        <taxon>Actinomycetota</taxon>
        <taxon>Actinomycetes</taxon>
        <taxon>Streptosporangiales</taxon>
        <taxon>Streptosporangiaceae</taxon>
        <taxon>Streptosporangium</taxon>
    </lineage>
</organism>
<name>A0A7W7WB32_9ACTN</name>
<evidence type="ECO:0000313" key="3">
    <source>
        <dbReference type="Proteomes" id="UP000534286"/>
    </source>
</evidence>
<sequence>MTNIEPGLTDTELASHIDNPELGADGQLGEMFDALGSLSADEIADLVGYVASRPRHVNLRQIIVMPTRQA</sequence>
<protein>
    <submittedName>
        <fullName evidence="2">NADP-dependent 3-hydroxy acid dehydrogenase YdfG</fullName>
    </submittedName>
</protein>
<evidence type="ECO:0000313" key="2">
    <source>
        <dbReference type="EMBL" id="MBB4940453.1"/>
    </source>
</evidence>
<keyword evidence="3" id="KW-1185">Reference proteome</keyword>
<dbReference type="EMBL" id="JACHJU010000001">
    <property type="protein sequence ID" value="MBB4940453.1"/>
    <property type="molecule type" value="Genomic_DNA"/>
</dbReference>
<comment type="caution">
    <text evidence="2">The sequence shown here is derived from an EMBL/GenBank/DDBJ whole genome shotgun (WGS) entry which is preliminary data.</text>
</comment>
<gene>
    <name evidence="2" type="ORF">FHR32_004758</name>
</gene>
<dbReference type="RefSeq" id="WP_221465525.1">
    <property type="nucleotide sequence ID" value="NZ_BAABEK010000033.1"/>
</dbReference>
<accession>A0A7W7WB32</accession>
<dbReference type="AlphaFoldDB" id="A0A7W7WB32"/>